<feature type="transmembrane region" description="Helical" evidence="6">
    <location>
        <begin position="334"/>
        <end position="358"/>
    </location>
</feature>
<dbReference type="RefSeq" id="WP_109615888.1">
    <property type="nucleotide sequence ID" value="NZ_QGDO01000001.1"/>
</dbReference>
<name>A0A315ZFP5_SEDFL</name>
<feature type="transmembrane region" description="Helical" evidence="6">
    <location>
        <begin position="105"/>
        <end position="129"/>
    </location>
</feature>
<dbReference type="Gene3D" id="1.20.1250.20">
    <property type="entry name" value="MFS general substrate transporter like domains"/>
    <property type="match status" value="1"/>
</dbReference>
<keyword evidence="5 6" id="KW-0472">Membrane</keyword>
<dbReference type="AlphaFoldDB" id="A0A315ZFP5"/>
<feature type="transmembrane region" description="Helical" evidence="6">
    <location>
        <begin position="176"/>
        <end position="198"/>
    </location>
</feature>
<protein>
    <submittedName>
        <fullName evidence="7">PAT family beta-lactamase induction signal transducer AmpG</fullName>
    </submittedName>
</protein>
<feature type="transmembrane region" description="Helical" evidence="6">
    <location>
        <begin position="370"/>
        <end position="389"/>
    </location>
</feature>
<comment type="caution">
    <text evidence="7">The sequence shown here is derived from an EMBL/GenBank/DDBJ whole genome shotgun (WGS) entry which is preliminary data.</text>
</comment>
<evidence type="ECO:0000256" key="2">
    <source>
        <dbReference type="ARBA" id="ARBA00022448"/>
    </source>
</evidence>
<dbReference type="InterPro" id="IPR036259">
    <property type="entry name" value="MFS_trans_sf"/>
</dbReference>
<evidence type="ECO:0000313" key="7">
    <source>
        <dbReference type="EMBL" id="PWJ44395.1"/>
    </source>
</evidence>
<dbReference type="Proteomes" id="UP000245535">
    <property type="component" value="Unassembled WGS sequence"/>
</dbReference>
<feature type="transmembrane region" description="Helical" evidence="6">
    <location>
        <begin position="150"/>
        <end position="170"/>
    </location>
</feature>
<dbReference type="PANTHER" id="PTHR12778:SF10">
    <property type="entry name" value="MAJOR FACILITATOR SUPERFAMILY DOMAIN-CONTAINING PROTEIN 3"/>
    <property type="match status" value="1"/>
</dbReference>
<dbReference type="InterPro" id="IPR004752">
    <property type="entry name" value="AmpG_permease/AT-1"/>
</dbReference>
<comment type="subcellular location">
    <subcellularLocation>
        <location evidence="1">Membrane</location>
        <topology evidence="1">Multi-pass membrane protein</topology>
    </subcellularLocation>
</comment>
<proteinExistence type="predicted"/>
<gene>
    <name evidence="7" type="ORF">BC781_101754</name>
</gene>
<dbReference type="InterPro" id="IPR011701">
    <property type="entry name" value="MFS"/>
</dbReference>
<dbReference type="EMBL" id="QGDO01000001">
    <property type="protein sequence ID" value="PWJ44395.1"/>
    <property type="molecule type" value="Genomic_DNA"/>
</dbReference>
<dbReference type="GO" id="GO:0022857">
    <property type="term" value="F:transmembrane transporter activity"/>
    <property type="evidence" value="ECO:0007669"/>
    <property type="project" value="InterPro"/>
</dbReference>
<evidence type="ECO:0000256" key="1">
    <source>
        <dbReference type="ARBA" id="ARBA00004141"/>
    </source>
</evidence>
<evidence type="ECO:0000256" key="6">
    <source>
        <dbReference type="SAM" id="Phobius"/>
    </source>
</evidence>
<accession>A0A315ZFP5</accession>
<feature type="transmembrane region" description="Helical" evidence="6">
    <location>
        <begin position="81"/>
        <end position="99"/>
    </location>
</feature>
<evidence type="ECO:0000256" key="3">
    <source>
        <dbReference type="ARBA" id="ARBA00022692"/>
    </source>
</evidence>
<evidence type="ECO:0000256" key="5">
    <source>
        <dbReference type="ARBA" id="ARBA00023136"/>
    </source>
</evidence>
<reference evidence="7 8" key="1">
    <citation type="submission" date="2018-03" db="EMBL/GenBank/DDBJ databases">
        <title>Genomic Encyclopedia of Archaeal and Bacterial Type Strains, Phase II (KMG-II): from individual species to whole genera.</title>
        <authorList>
            <person name="Goeker M."/>
        </authorList>
    </citation>
    <scope>NUCLEOTIDE SEQUENCE [LARGE SCALE GENOMIC DNA]</scope>
    <source>
        <strain evidence="7 8">DSM 28229</strain>
    </source>
</reference>
<dbReference type="SUPFAM" id="SSF103473">
    <property type="entry name" value="MFS general substrate transporter"/>
    <property type="match status" value="1"/>
</dbReference>
<feature type="transmembrane region" description="Helical" evidence="6">
    <location>
        <begin position="401"/>
        <end position="417"/>
    </location>
</feature>
<feature type="transmembrane region" description="Helical" evidence="6">
    <location>
        <begin position="52"/>
        <end position="69"/>
    </location>
</feature>
<keyword evidence="8" id="KW-1185">Reference proteome</keyword>
<sequence>MRDTTLEREQIKQKSPWTWIPSLYFMEGLPYGLVMYVTTILYKNMGLSNTELAFYTSWLYLPWVIKPIWSPFIDILKTKRWWILIMQFVIGVALAGIAFTLNTEFWFQASLAFFWLIAFSSATHDIAADGFYMIGASKDDQAYFIGIRSLFYRISMVFTQGGVVVLGGYLEKEFNSVPMAWSVTLGVMAILMAVSWLYHSVFIPKVETTSEEEKSAGNIINEFFATFKTFFEKEGVWLSIAFLLLYRFGEAQLVKMAQPFLLDTAEVGGLGLSTTEVGTVYGTVGPIGLILGGILGGMAVSKYGLKKMIWIMLVAINLPHMTYIYLSWVLPENLYLIGGSIIFETFGYGFGFTAYMMYMIHMSEGKYKTAHFAIATAFMALSMMIPGLFSGKLQEVLGYDNFFVWVLLSGIPSIWIVKKIHEKLPEKE</sequence>
<dbReference type="PANTHER" id="PTHR12778">
    <property type="entry name" value="SOLUTE CARRIER FAMILY 33 ACETYL-COA TRANSPORTER -RELATED"/>
    <property type="match status" value="1"/>
</dbReference>
<organism evidence="7 8">
    <name type="scientific">Sediminitomix flava</name>
    <dbReference type="NCBI Taxonomy" id="379075"/>
    <lineage>
        <taxon>Bacteria</taxon>
        <taxon>Pseudomonadati</taxon>
        <taxon>Bacteroidota</taxon>
        <taxon>Cytophagia</taxon>
        <taxon>Cytophagales</taxon>
        <taxon>Flammeovirgaceae</taxon>
        <taxon>Sediminitomix</taxon>
    </lineage>
</organism>
<keyword evidence="2" id="KW-0813">Transport</keyword>
<dbReference type="Pfam" id="PF07690">
    <property type="entry name" value="MFS_1"/>
    <property type="match status" value="1"/>
</dbReference>
<feature type="transmembrane region" description="Helical" evidence="6">
    <location>
        <begin position="308"/>
        <end position="328"/>
    </location>
</feature>
<feature type="transmembrane region" description="Helical" evidence="6">
    <location>
        <begin position="236"/>
        <end position="254"/>
    </location>
</feature>
<feature type="transmembrane region" description="Helical" evidence="6">
    <location>
        <begin position="280"/>
        <end position="301"/>
    </location>
</feature>
<evidence type="ECO:0000256" key="4">
    <source>
        <dbReference type="ARBA" id="ARBA00022989"/>
    </source>
</evidence>
<evidence type="ECO:0000313" key="8">
    <source>
        <dbReference type="Proteomes" id="UP000245535"/>
    </source>
</evidence>
<feature type="transmembrane region" description="Helical" evidence="6">
    <location>
        <begin position="21"/>
        <end position="40"/>
    </location>
</feature>
<dbReference type="OrthoDB" id="9787815at2"/>
<keyword evidence="4 6" id="KW-1133">Transmembrane helix</keyword>
<keyword evidence="3 6" id="KW-0812">Transmembrane</keyword>
<dbReference type="GO" id="GO:0016020">
    <property type="term" value="C:membrane"/>
    <property type="evidence" value="ECO:0007669"/>
    <property type="project" value="UniProtKB-SubCell"/>
</dbReference>